<dbReference type="PANTHER" id="PTHR11070:SF2">
    <property type="entry name" value="ATP-DEPENDENT DNA HELICASE SRS2"/>
    <property type="match status" value="1"/>
</dbReference>
<evidence type="ECO:0000256" key="9">
    <source>
        <dbReference type="ARBA" id="ARBA00023235"/>
    </source>
</evidence>
<evidence type="ECO:0000256" key="5">
    <source>
        <dbReference type="ARBA" id="ARBA00022806"/>
    </source>
</evidence>
<gene>
    <name evidence="15" type="ORF">MNBD_GAMMA24-44</name>
</gene>
<dbReference type="PROSITE" id="PS51217">
    <property type="entry name" value="UVRD_HELICASE_CTER"/>
    <property type="match status" value="1"/>
</dbReference>
<dbReference type="GO" id="GO:0016887">
    <property type="term" value="F:ATP hydrolysis activity"/>
    <property type="evidence" value="ECO:0007669"/>
    <property type="project" value="RHEA"/>
</dbReference>
<evidence type="ECO:0000256" key="6">
    <source>
        <dbReference type="ARBA" id="ARBA00022840"/>
    </source>
</evidence>
<dbReference type="GO" id="GO:0000725">
    <property type="term" value="P:recombinational repair"/>
    <property type="evidence" value="ECO:0007669"/>
    <property type="project" value="TreeGrafter"/>
</dbReference>
<keyword evidence="3" id="KW-0227">DNA damage</keyword>
<dbReference type="FunFam" id="1.10.486.10:FF:000003">
    <property type="entry name" value="ATP-dependent DNA helicase"/>
    <property type="match status" value="1"/>
</dbReference>
<dbReference type="Pfam" id="PF21196">
    <property type="entry name" value="PcrA_UvrD_tudor"/>
    <property type="match status" value="1"/>
</dbReference>
<evidence type="ECO:0000256" key="3">
    <source>
        <dbReference type="ARBA" id="ARBA00022763"/>
    </source>
</evidence>
<dbReference type="Pfam" id="PF00580">
    <property type="entry name" value="UvrD-helicase"/>
    <property type="match status" value="1"/>
</dbReference>
<evidence type="ECO:0000256" key="12">
    <source>
        <dbReference type="ARBA" id="ARBA00048988"/>
    </source>
</evidence>
<dbReference type="Pfam" id="PF13361">
    <property type="entry name" value="UvrD_C"/>
    <property type="match status" value="1"/>
</dbReference>
<feature type="domain" description="UvrD-like helicase C-terminal" evidence="14">
    <location>
        <begin position="287"/>
        <end position="567"/>
    </location>
</feature>
<evidence type="ECO:0000256" key="7">
    <source>
        <dbReference type="ARBA" id="ARBA00023125"/>
    </source>
</evidence>
<comment type="catalytic activity">
    <reaction evidence="10">
        <text>Couples ATP hydrolysis with the unwinding of duplex DNA by translocating in the 3'-5' direction.</text>
        <dbReference type="EC" id="5.6.2.4"/>
    </reaction>
</comment>
<evidence type="ECO:0000256" key="8">
    <source>
        <dbReference type="ARBA" id="ARBA00023204"/>
    </source>
</evidence>
<dbReference type="GO" id="GO:0043138">
    <property type="term" value="F:3'-5' DNA helicase activity"/>
    <property type="evidence" value="ECO:0007669"/>
    <property type="project" value="UniProtKB-EC"/>
</dbReference>
<dbReference type="SUPFAM" id="SSF52540">
    <property type="entry name" value="P-loop containing nucleoside triphosphate hydrolases"/>
    <property type="match status" value="1"/>
</dbReference>
<dbReference type="GO" id="GO:0005524">
    <property type="term" value="F:ATP binding"/>
    <property type="evidence" value="ECO:0007669"/>
    <property type="project" value="UniProtKB-KW"/>
</dbReference>
<dbReference type="EC" id="5.6.2.4" evidence="11"/>
<dbReference type="Gene3D" id="1.10.10.160">
    <property type="match status" value="1"/>
</dbReference>
<dbReference type="GO" id="GO:0033202">
    <property type="term" value="C:DNA helicase complex"/>
    <property type="evidence" value="ECO:0007669"/>
    <property type="project" value="TreeGrafter"/>
</dbReference>
<dbReference type="PROSITE" id="PS51198">
    <property type="entry name" value="UVRD_HELICASE_ATP_BIND"/>
    <property type="match status" value="1"/>
</dbReference>
<keyword evidence="5 15" id="KW-0347">Helicase</keyword>
<keyword evidence="8" id="KW-0234">DNA repair</keyword>
<comment type="catalytic activity">
    <reaction evidence="12">
        <text>ATP + H2O = ADP + phosphate + H(+)</text>
        <dbReference type="Rhea" id="RHEA:13065"/>
        <dbReference type="ChEBI" id="CHEBI:15377"/>
        <dbReference type="ChEBI" id="CHEBI:15378"/>
        <dbReference type="ChEBI" id="CHEBI:30616"/>
        <dbReference type="ChEBI" id="CHEBI:43474"/>
        <dbReference type="ChEBI" id="CHEBI:456216"/>
        <dbReference type="EC" id="5.6.2.4"/>
    </reaction>
</comment>
<dbReference type="InterPro" id="IPR013986">
    <property type="entry name" value="DExx_box_DNA_helicase_dom_sf"/>
</dbReference>
<keyword evidence="2" id="KW-0547">Nucleotide-binding</keyword>
<dbReference type="NCBIfam" id="NF008743">
    <property type="entry name" value="PRK11773.1"/>
    <property type="match status" value="1"/>
</dbReference>
<dbReference type="FunFam" id="1.10.10.160:FF:000001">
    <property type="entry name" value="ATP-dependent DNA helicase"/>
    <property type="match status" value="1"/>
</dbReference>
<dbReference type="PANTHER" id="PTHR11070">
    <property type="entry name" value="UVRD / RECB / PCRA DNA HELICASE FAMILY MEMBER"/>
    <property type="match status" value="1"/>
</dbReference>
<dbReference type="GO" id="GO:0005829">
    <property type="term" value="C:cytosol"/>
    <property type="evidence" value="ECO:0007669"/>
    <property type="project" value="TreeGrafter"/>
</dbReference>
<dbReference type="EMBL" id="UOFZ01000170">
    <property type="protein sequence ID" value="VAX14312.1"/>
    <property type="molecule type" value="Genomic_DNA"/>
</dbReference>
<keyword evidence="6" id="KW-0067">ATP-binding</keyword>
<dbReference type="InterPro" id="IPR027417">
    <property type="entry name" value="P-loop_NTPase"/>
</dbReference>
<reference evidence="15" key="1">
    <citation type="submission" date="2018-06" db="EMBL/GenBank/DDBJ databases">
        <authorList>
            <person name="Zhirakovskaya E."/>
        </authorList>
    </citation>
    <scope>NUCLEOTIDE SEQUENCE</scope>
</reference>
<organism evidence="15">
    <name type="scientific">hydrothermal vent metagenome</name>
    <dbReference type="NCBI Taxonomy" id="652676"/>
    <lineage>
        <taxon>unclassified sequences</taxon>
        <taxon>metagenomes</taxon>
        <taxon>ecological metagenomes</taxon>
    </lineage>
</organism>
<dbReference type="InterPro" id="IPR000212">
    <property type="entry name" value="DNA_helicase_UvrD/REP"/>
</dbReference>
<evidence type="ECO:0000256" key="1">
    <source>
        <dbReference type="ARBA" id="ARBA00009922"/>
    </source>
</evidence>
<comment type="similarity">
    <text evidence="1">Belongs to the helicase family. UvrD subfamily.</text>
</comment>
<dbReference type="FunFam" id="3.40.50.300:FF:001201">
    <property type="entry name" value="ATP-dependent DNA helicase UvrD2"/>
    <property type="match status" value="1"/>
</dbReference>
<evidence type="ECO:0000313" key="15">
    <source>
        <dbReference type="EMBL" id="VAX14312.1"/>
    </source>
</evidence>
<evidence type="ECO:0000259" key="14">
    <source>
        <dbReference type="PROSITE" id="PS51217"/>
    </source>
</evidence>
<proteinExistence type="inferred from homology"/>
<protein>
    <recommendedName>
        <fullName evidence="11">DNA 3'-5' helicase</fullName>
        <ecNumber evidence="11">5.6.2.4</ecNumber>
    </recommendedName>
</protein>
<evidence type="ECO:0000256" key="4">
    <source>
        <dbReference type="ARBA" id="ARBA00022801"/>
    </source>
</evidence>
<accession>A0A3B1BDX7</accession>
<dbReference type="InterPro" id="IPR014016">
    <property type="entry name" value="UvrD-like_ATP-bd"/>
</dbReference>
<evidence type="ECO:0000259" key="13">
    <source>
        <dbReference type="PROSITE" id="PS51198"/>
    </source>
</evidence>
<feature type="domain" description="UvrD-like helicase ATP-binding" evidence="13">
    <location>
        <begin position="8"/>
        <end position="286"/>
    </location>
</feature>
<evidence type="ECO:0000256" key="11">
    <source>
        <dbReference type="ARBA" id="ARBA00034808"/>
    </source>
</evidence>
<dbReference type="Gene3D" id="3.40.50.300">
    <property type="entry name" value="P-loop containing nucleotide triphosphate hydrolases"/>
    <property type="match status" value="2"/>
</dbReference>
<evidence type="ECO:0000256" key="10">
    <source>
        <dbReference type="ARBA" id="ARBA00034617"/>
    </source>
</evidence>
<dbReference type="CDD" id="cd18807">
    <property type="entry name" value="SF1_C_UvrD"/>
    <property type="match status" value="1"/>
</dbReference>
<dbReference type="AlphaFoldDB" id="A0A3B1BDX7"/>
<evidence type="ECO:0000256" key="2">
    <source>
        <dbReference type="ARBA" id="ARBA00022741"/>
    </source>
</evidence>
<keyword evidence="9" id="KW-0413">Isomerase</keyword>
<name>A0A3B1BDX7_9ZZZZ</name>
<dbReference type="Gene3D" id="1.10.486.10">
    <property type="entry name" value="PCRA, domain 4"/>
    <property type="match status" value="1"/>
</dbReference>
<dbReference type="InterPro" id="IPR014017">
    <property type="entry name" value="DNA_helicase_UvrD-like_C"/>
</dbReference>
<dbReference type="GO" id="GO:0003677">
    <property type="term" value="F:DNA binding"/>
    <property type="evidence" value="ECO:0007669"/>
    <property type="project" value="UniProtKB-KW"/>
</dbReference>
<keyword evidence="4 15" id="KW-0378">Hydrolase</keyword>
<sequence>MDISHILDPLNEAQRQAVCAPAGHVQVLAGAGSGKTRVLVHRIAWLLQAEGISPYGILAVTFTNKAAGEMRGRIEQLLNIPASGLWVGTFHGIAHRLLRMHWQEAGLVQDFQIMDSDDQLRSLRRLIREQGIDENRYPAREVQWYISARKDEGLRPENIDCQNDAHLQQMVEIYRAYEAMCRRSGLVDFAELLLRAHELWLKQPLLLRHYQQRFQHILVDEFQDTNTIQYAWIRMLAGGGGHVFAVGDDDQSIYGWRGARVENIHQYSKDYANTSIFRLEQNYRSTGNILNAANVLIANNSERMGKNLWTDGRDGEKIRLYGAFNELDEANYIAGQIQDWVDGGDLRSDCALLYRSNAQSRVLEEALIKNAIPYRVYGGLRFFERQEIKDALAYLRLLNNPQDDASLERIINLPTRGIGNRTVEALREMARNSGISMWQALGQMQEQKTLPARALGALKNFADLISSLNAASTDLALHEKIEQVIHHSGLKAHYEKEKGEKGRARLENLDELVNAGRSFNVDDYDSELPEMDEVTAFLSHAALEAGESQADEWDDCVQLMTLHSAKGLEFKQVFLCGMEEGLFPHRLSAEDPVRLEEERRLCYVGMTRARERLNLCYAEKRRLYGDDKYTRPSRFLKEIPAEYIDEVRMQTFSPAPVVDSARASFVEEENATGLVLGQRVQHQKFGEGVVLNYEGQGRHARVQVNFASAGSKWLVLEYANLELC</sequence>
<dbReference type="CDD" id="cd17932">
    <property type="entry name" value="DEXQc_UvrD"/>
    <property type="match status" value="1"/>
</dbReference>
<keyword evidence="7" id="KW-0238">DNA-binding</keyword>